<dbReference type="GO" id="GO:0003991">
    <property type="term" value="F:acetylglutamate kinase activity"/>
    <property type="evidence" value="ECO:0007669"/>
    <property type="project" value="UniProtKB-UniRule"/>
</dbReference>
<dbReference type="SUPFAM" id="SSF53633">
    <property type="entry name" value="Carbamate kinase-like"/>
    <property type="match status" value="1"/>
</dbReference>
<keyword evidence="2 9" id="KW-0055">Arginine biosynthesis</keyword>
<feature type="binding site" evidence="9">
    <location>
        <position position="191"/>
    </location>
    <ligand>
        <name>substrate</name>
    </ligand>
</feature>
<comment type="pathway">
    <text evidence="1 9">Amino-acid biosynthesis; L-arginine biosynthesis; N(2)-acetyl-L-ornithine from L-glutamate: step 2/4.</text>
</comment>
<sequence length="293" mass="31327">MNPEWIAKAEVLLEALPYLRRFQGQTLVIKYGGAAQQEPELKRGFAQDVTLLQYLGIHVVVVHGGGPQIGTYLKQLNIPTRFVEGLRVTDAPTMDVVEMVLAGKINKEIVNLINTAGGRAVGLSGKDGGLLLAQKLEYYRPREDEPPEIIDIGLVGEVTRVNVDLIRTLQAQHFIPVIAPVGVGESGETYNINADSVAGAVAGALKAAKLILLTDVPGVLQEDGTLISSLTRREAVTLIETGAAKGGMIPKLKCCLEALEEGVAKAHILDGRVPHVLLLEIFTDHGVGTEIVA</sequence>
<dbReference type="FunFam" id="3.40.1160.10:FF:000004">
    <property type="entry name" value="Acetylglutamate kinase"/>
    <property type="match status" value="1"/>
</dbReference>
<dbReference type="InterPro" id="IPR001057">
    <property type="entry name" value="Glu/AcGlu_kinase"/>
</dbReference>
<evidence type="ECO:0000256" key="8">
    <source>
        <dbReference type="ARBA" id="ARBA00048141"/>
    </source>
</evidence>
<dbReference type="InterPro" id="IPR036393">
    <property type="entry name" value="AceGlu_kinase-like_sf"/>
</dbReference>
<feature type="binding site" evidence="9">
    <location>
        <position position="87"/>
    </location>
    <ligand>
        <name>substrate</name>
    </ligand>
</feature>
<evidence type="ECO:0000256" key="1">
    <source>
        <dbReference type="ARBA" id="ARBA00004828"/>
    </source>
</evidence>
<dbReference type="Gene3D" id="3.40.1160.10">
    <property type="entry name" value="Acetylglutamate kinase-like"/>
    <property type="match status" value="1"/>
</dbReference>
<organism evidence="11">
    <name type="scientific">Desulfobacca acetoxidans</name>
    <dbReference type="NCBI Taxonomy" id="60893"/>
    <lineage>
        <taxon>Bacteria</taxon>
        <taxon>Pseudomonadati</taxon>
        <taxon>Thermodesulfobacteriota</taxon>
        <taxon>Desulfobaccia</taxon>
        <taxon>Desulfobaccales</taxon>
        <taxon>Desulfobaccaceae</taxon>
        <taxon>Desulfobacca</taxon>
    </lineage>
</organism>
<comment type="caution">
    <text evidence="11">The sequence shown here is derived from an EMBL/GenBank/DDBJ whole genome shotgun (WGS) entry which is preliminary data.</text>
</comment>
<reference evidence="11" key="1">
    <citation type="journal article" date="2020" name="mSystems">
        <title>Genome- and Community-Level Interaction Insights into Carbon Utilization and Element Cycling Functions of Hydrothermarchaeota in Hydrothermal Sediment.</title>
        <authorList>
            <person name="Zhou Z."/>
            <person name="Liu Y."/>
            <person name="Xu W."/>
            <person name="Pan J."/>
            <person name="Luo Z.H."/>
            <person name="Li M."/>
        </authorList>
    </citation>
    <scope>NUCLEOTIDE SEQUENCE [LARGE SCALE GENOMIC DNA]</scope>
    <source>
        <strain evidence="11">SpSt-548</strain>
    </source>
</reference>
<feature type="binding site" evidence="9">
    <location>
        <begin position="65"/>
        <end position="66"/>
    </location>
    <ligand>
        <name>substrate</name>
    </ligand>
</feature>
<protein>
    <recommendedName>
        <fullName evidence="9">Acetylglutamate kinase</fullName>
        <ecNumber evidence="9">2.7.2.8</ecNumber>
    </recommendedName>
    <alternativeName>
        <fullName evidence="9">N-acetyl-L-glutamate 5-phosphotransferase</fullName>
    </alternativeName>
    <alternativeName>
        <fullName evidence="9">NAG kinase</fullName>
        <shortName evidence="9">NAGK</shortName>
    </alternativeName>
</protein>
<gene>
    <name evidence="9 11" type="primary">argB</name>
    <name evidence="11" type="ORF">ENT08_01035</name>
</gene>
<comment type="similarity">
    <text evidence="9">Belongs to the acetylglutamate kinase family. ArgB subfamily.</text>
</comment>
<feature type="site" description="Transition state stabilizer" evidence="9">
    <location>
        <position position="251"/>
    </location>
</feature>
<dbReference type="GO" id="GO:0042450">
    <property type="term" value="P:L-arginine biosynthetic process via ornithine"/>
    <property type="evidence" value="ECO:0007669"/>
    <property type="project" value="UniProtKB-UniRule"/>
</dbReference>
<dbReference type="PANTHER" id="PTHR23342">
    <property type="entry name" value="N-ACETYLGLUTAMATE SYNTHASE"/>
    <property type="match status" value="1"/>
</dbReference>
<dbReference type="InterPro" id="IPR041727">
    <property type="entry name" value="NAGK-C"/>
</dbReference>
<keyword evidence="7 9" id="KW-0067">ATP-binding</keyword>
<keyword evidence="9" id="KW-0963">Cytoplasm</keyword>
<dbReference type="GO" id="GO:0005737">
    <property type="term" value="C:cytoplasm"/>
    <property type="evidence" value="ECO:0007669"/>
    <property type="project" value="UniProtKB-SubCell"/>
</dbReference>
<dbReference type="PIRSF" id="PIRSF000728">
    <property type="entry name" value="NAGK"/>
    <property type="match status" value="1"/>
</dbReference>
<feature type="site" description="Transition state stabilizer" evidence="9">
    <location>
        <position position="30"/>
    </location>
</feature>
<dbReference type="InterPro" id="IPR004662">
    <property type="entry name" value="AcgluKinase_fam"/>
</dbReference>
<dbReference type="InterPro" id="IPR001048">
    <property type="entry name" value="Asp/Glu/Uridylate_kinase"/>
</dbReference>
<evidence type="ECO:0000259" key="10">
    <source>
        <dbReference type="Pfam" id="PF00696"/>
    </source>
</evidence>
<evidence type="ECO:0000256" key="6">
    <source>
        <dbReference type="ARBA" id="ARBA00022777"/>
    </source>
</evidence>
<evidence type="ECO:0000256" key="4">
    <source>
        <dbReference type="ARBA" id="ARBA00022679"/>
    </source>
</evidence>
<evidence type="ECO:0000256" key="3">
    <source>
        <dbReference type="ARBA" id="ARBA00022605"/>
    </source>
</evidence>
<dbReference type="Pfam" id="PF00696">
    <property type="entry name" value="AA_kinase"/>
    <property type="match status" value="1"/>
</dbReference>
<keyword evidence="3 9" id="KW-0028">Amino-acid biosynthesis</keyword>
<dbReference type="CDD" id="cd04250">
    <property type="entry name" value="AAK_NAGK-C"/>
    <property type="match status" value="1"/>
</dbReference>
<dbReference type="EMBL" id="DSXI01000060">
    <property type="protein sequence ID" value="HGS04323.1"/>
    <property type="molecule type" value="Genomic_DNA"/>
</dbReference>
<comment type="catalytic activity">
    <reaction evidence="8 9">
        <text>N-acetyl-L-glutamate + ATP = N-acetyl-L-glutamyl 5-phosphate + ADP</text>
        <dbReference type="Rhea" id="RHEA:14629"/>
        <dbReference type="ChEBI" id="CHEBI:30616"/>
        <dbReference type="ChEBI" id="CHEBI:44337"/>
        <dbReference type="ChEBI" id="CHEBI:57936"/>
        <dbReference type="ChEBI" id="CHEBI:456216"/>
        <dbReference type="EC" id="2.7.2.8"/>
    </reaction>
</comment>
<dbReference type="InterPro" id="IPR037528">
    <property type="entry name" value="ArgB"/>
</dbReference>
<evidence type="ECO:0000256" key="2">
    <source>
        <dbReference type="ARBA" id="ARBA00022571"/>
    </source>
</evidence>
<evidence type="ECO:0000256" key="7">
    <source>
        <dbReference type="ARBA" id="ARBA00022840"/>
    </source>
</evidence>
<feature type="domain" description="Aspartate/glutamate/uridylate kinase" evidence="10">
    <location>
        <begin position="26"/>
        <end position="270"/>
    </location>
</feature>
<accession>A0A7V4G6F6</accession>
<dbReference type="GO" id="GO:0005524">
    <property type="term" value="F:ATP binding"/>
    <property type="evidence" value="ECO:0007669"/>
    <property type="project" value="UniProtKB-UniRule"/>
</dbReference>
<evidence type="ECO:0000256" key="5">
    <source>
        <dbReference type="ARBA" id="ARBA00022741"/>
    </source>
</evidence>
<keyword evidence="5 9" id="KW-0547">Nucleotide-binding</keyword>
<evidence type="ECO:0000313" key="11">
    <source>
        <dbReference type="EMBL" id="HGS04323.1"/>
    </source>
</evidence>
<dbReference type="EC" id="2.7.2.8" evidence="9"/>
<dbReference type="NCBIfam" id="TIGR00761">
    <property type="entry name" value="argB"/>
    <property type="match status" value="1"/>
</dbReference>
<dbReference type="PRINTS" id="PR00474">
    <property type="entry name" value="GLU5KINASE"/>
</dbReference>
<keyword evidence="6 9" id="KW-0418">Kinase</keyword>
<dbReference type="PANTHER" id="PTHR23342:SF0">
    <property type="entry name" value="N-ACETYLGLUTAMATE SYNTHASE, MITOCHONDRIAL"/>
    <property type="match status" value="1"/>
</dbReference>
<comment type="subcellular location">
    <subcellularLocation>
        <location evidence="9">Cytoplasm</location>
    </subcellularLocation>
</comment>
<dbReference type="UniPathway" id="UPA00068">
    <property type="reaction ID" value="UER00107"/>
</dbReference>
<dbReference type="HAMAP" id="MF_00082">
    <property type="entry name" value="ArgB"/>
    <property type="match status" value="1"/>
</dbReference>
<keyword evidence="4 9" id="KW-0808">Transferase</keyword>
<evidence type="ECO:0000256" key="9">
    <source>
        <dbReference type="HAMAP-Rule" id="MF_00082"/>
    </source>
</evidence>
<proteinExistence type="inferred from homology"/>
<comment type="function">
    <text evidence="9">Catalyzes the ATP-dependent phosphorylation of N-acetyl-L-glutamate.</text>
</comment>
<dbReference type="AlphaFoldDB" id="A0A7V4G6F6"/>
<name>A0A7V4G6F6_9BACT</name>